<evidence type="ECO:0000313" key="2">
    <source>
        <dbReference type="Proteomes" id="UP000399692"/>
    </source>
</evidence>
<dbReference type="AlphaFoldDB" id="A0A5E6SQA7"/>
<proteinExistence type="predicted"/>
<organism evidence="1 2">
    <name type="scientific">Pseudomonas fluorescens</name>
    <dbReference type="NCBI Taxonomy" id="294"/>
    <lineage>
        <taxon>Bacteria</taxon>
        <taxon>Pseudomonadati</taxon>
        <taxon>Pseudomonadota</taxon>
        <taxon>Gammaproteobacteria</taxon>
        <taxon>Pseudomonadales</taxon>
        <taxon>Pseudomonadaceae</taxon>
        <taxon>Pseudomonas</taxon>
    </lineage>
</organism>
<protein>
    <submittedName>
        <fullName evidence="1">Uncharacterized protein</fullName>
    </submittedName>
</protein>
<reference evidence="1 2" key="1">
    <citation type="submission" date="2019-09" db="EMBL/GenBank/DDBJ databases">
        <authorList>
            <person name="Chandra G."/>
            <person name="Truman W A."/>
        </authorList>
    </citation>
    <scope>NUCLEOTIDE SEQUENCE [LARGE SCALE GENOMIC DNA]</scope>
    <source>
        <strain evidence="1">PS631</strain>
    </source>
</reference>
<name>A0A5E6SQA7_PSEFL</name>
<dbReference type="EMBL" id="CABVHF010000006">
    <property type="protein sequence ID" value="VVM82452.1"/>
    <property type="molecule type" value="Genomic_DNA"/>
</dbReference>
<evidence type="ECO:0000313" key="1">
    <source>
        <dbReference type="EMBL" id="VVM82452.1"/>
    </source>
</evidence>
<dbReference type="Proteomes" id="UP000399692">
    <property type="component" value="Unassembled WGS sequence"/>
</dbReference>
<gene>
    <name evidence="1" type="ORF">PS631_02410</name>
</gene>
<accession>A0A5E6SQA7</accession>
<sequence length="30" mass="3426">MLKLGLLLYDALFAWCREGQGETHNCSPQM</sequence>